<dbReference type="AlphaFoldDB" id="A0A517LLU6"/>
<gene>
    <name evidence="2" type="ORF">FKW77_007625</name>
</gene>
<feature type="region of interest" description="Disordered" evidence="1">
    <location>
        <begin position="141"/>
        <end position="170"/>
    </location>
</feature>
<accession>A0A517LLU6</accession>
<feature type="region of interest" description="Disordered" evidence="1">
    <location>
        <begin position="1"/>
        <end position="36"/>
    </location>
</feature>
<evidence type="ECO:0000313" key="2">
    <source>
        <dbReference type="EMBL" id="QDS76605.1"/>
    </source>
</evidence>
<feature type="compositionally biased region" description="Basic and acidic residues" evidence="1">
    <location>
        <begin position="1"/>
        <end position="11"/>
    </location>
</feature>
<organism evidence="2 3">
    <name type="scientific">Venturia effusa</name>
    <dbReference type="NCBI Taxonomy" id="50376"/>
    <lineage>
        <taxon>Eukaryota</taxon>
        <taxon>Fungi</taxon>
        <taxon>Dikarya</taxon>
        <taxon>Ascomycota</taxon>
        <taxon>Pezizomycotina</taxon>
        <taxon>Dothideomycetes</taxon>
        <taxon>Pleosporomycetidae</taxon>
        <taxon>Venturiales</taxon>
        <taxon>Venturiaceae</taxon>
        <taxon>Venturia</taxon>
    </lineage>
</organism>
<evidence type="ECO:0000313" key="3">
    <source>
        <dbReference type="Proteomes" id="UP000316270"/>
    </source>
</evidence>
<evidence type="ECO:0000256" key="1">
    <source>
        <dbReference type="SAM" id="MobiDB-lite"/>
    </source>
</evidence>
<dbReference type="Proteomes" id="UP000316270">
    <property type="component" value="Chromosome 15"/>
</dbReference>
<sequence length="170" mass="18609">MQSNERKRDLSDGETSAGKRQKPETEKSETEASQPAETGQIKYGYLISREFYGPHISEQVNEILAMYTSLETVNATLKCFSEVPELVDFAWVEEVGSLGEFTMHGTNPTTKNMIVFFVSVVPLNPTTVNVPLPNGFLRDQEVQEEGNDGGGAQAETGRKDTSSAQASALN</sequence>
<name>A0A517LLU6_9PEZI</name>
<protein>
    <submittedName>
        <fullName evidence="2">Uncharacterized protein</fullName>
    </submittedName>
</protein>
<feature type="compositionally biased region" description="Basic and acidic residues" evidence="1">
    <location>
        <begin position="21"/>
        <end position="30"/>
    </location>
</feature>
<proteinExistence type="predicted"/>
<dbReference type="EMBL" id="CP042199">
    <property type="protein sequence ID" value="QDS76605.1"/>
    <property type="molecule type" value="Genomic_DNA"/>
</dbReference>
<keyword evidence="3" id="KW-1185">Reference proteome</keyword>
<reference evidence="2 3" key="1">
    <citation type="submission" date="2019-07" db="EMBL/GenBank/DDBJ databases">
        <title>Finished genome of Venturia effusa.</title>
        <authorList>
            <person name="Young C.A."/>
            <person name="Cox M.P."/>
            <person name="Ganley A.R.D."/>
            <person name="David W.J."/>
        </authorList>
    </citation>
    <scope>NUCLEOTIDE SEQUENCE [LARGE SCALE GENOMIC DNA]</scope>
    <source>
        <strain evidence="3">albino</strain>
    </source>
</reference>